<gene>
    <name evidence="1" type="ORF">MAM1_0799c11252</name>
</gene>
<evidence type="ECO:0000313" key="2">
    <source>
        <dbReference type="Proteomes" id="UP000053815"/>
    </source>
</evidence>
<dbReference type="EMBL" id="DF837088">
    <property type="protein sequence ID" value="GAN11671.1"/>
    <property type="molecule type" value="Genomic_DNA"/>
</dbReference>
<protein>
    <submittedName>
        <fullName evidence="1">Uncharacterized protein</fullName>
    </submittedName>
</protein>
<dbReference type="OrthoDB" id="2264205at2759"/>
<proteinExistence type="predicted"/>
<keyword evidence="2" id="KW-1185">Reference proteome</keyword>
<sequence length="229" mass="26317">MHGEVVTTRTGTPTEPATALTNREIKTRIWRNARTIDGYFLDISKTAGTTEQQHLKILDQQYKASNFLGKSAQRFIEVYPTTDIVDRFLAECVLYESENFKTQLFPYKTAVDEEGELIQSALTDIPFLPQTQLLQELSRAIGIFEIFLDLGLYYEQSMGWFMGSGYAILQQQPNVTYPTPHHSIITWQTDTQDEEFCHATFPDMATKRTIPSLNTFFFFKLFLLIAPCK</sequence>
<organism evidence="1">
    <name type="scientific">Mucor ambiguus</name>
    <dbReference type="NCBI Taxonomy" id="91626"/>
    <lineage>
        <taxon>Eukaryota</taxon>
        <taxon>Fungi</taxon>
        <taxon>Fungi incertae sedis</taxon>
        <taxon>Mucoromycota</taxon>
        <taxon>Mucoromycotina</taxon>
        <taxon>Mucoromycetes</taxon>
        <taxon>Mucorales</taxon>
        <taxon>Mucorineae</taxon>
        <taxon>Mucoraceae</taxon>
        <taxon>Mucor</taxon>
    </lineage>
</organism>
<name>A0A0C9MLI9_9FUNG</name>
<dbReference type="Proteomes" id="UP000053815">
    <property type="component" value="Unassembled WGS sequence"/>
</dbReference>
<reference evidence="1" key="1">
    <citation type="submission" date="2014-09" db="EMBL/GenBank/DDBJ databases">
        <title>Draft genome sequence of an oleaginous Mucoromycotina fungus Mucor ambiguus NBRC6742.</title>
        <authorList>
            <person name="Takeda I."/>
            <person name="Yamane N."/>
            <person name="Morita T."/>
            <person name="Tamano K."/>
            <person name="Machida M."/>
            <person name="Baker S."/>
            <person name="Koike H."/>
        </authorList>
    </citation>
    <scope>NUCLEOTIDE SEQUENCE</scope>
    <source>
        <strain evidence="1">NBRC 6742</strain>
    </source>
</reference>
<accession>A0A0C9MLI9</accession>
<dbReference type="AlphaFoldDB" id="A0A0C9MLI9"/>
<evidence type="ECO:0000313" key="1">
    <source>
        <dbReference type="EMBL" id="GAN11671.1"/>
    </source>
</evidence>